<protein>
    <submittedName>
        <fullName evidence="2">Uncharacterized protein</fullName>
    </submittedName>
</protein>
<dbReference type="Proteomes" id="UP000199155">
    <property type="component" value="Unassembled WGS sequence"/>
</dbReference>
<reference evidence="2 3" key="1">
    <citation type="submission" date="2016-10" db="EMBL/GenBank/DDBJ databases">
        <authorList>
            <person name="de Groot N.N."/>
        </authorList>
    </citation>
    <scope>NUCLEOTIDE SEQUENCE [LARGE SCALE GENOMIC DNA]</scope>
    <source>
        <strain evidence="2 3">CGMCC 4.5727</strain>
    </source>
</reference>
<evidence type="ECO:0000256" key="1">
    <source>
        <dbReference type="SAM" id="MobiDB-lite"/>
    </source>
</evidence>
<dbReference type="OrthoDB" id="4187831at2"/>
<dbReference type="RefSeq" id="WP_093608754.1">
    <property type="nucleotide sequence ID" value="NZ_FNFF01000003.1"/>
</dbReference>
<gene>
    <name evidence="2" type="ORF">SAMN05421806_103357</name>
</gene>
<evidence type="ECO:0000313" key="3">
    <source>
        <dbReference type="Proteomes" id="UP000199155"/>
    </source>
</evidence>
<accession>A0A1G8XRC3</accession>
<feature type="region of interest" description="Disordered" evidence="1">
    <location>
        <begin position="1"/>
        <end position="32"/>
    </location>
</feature>
<dbReference type="AlphaFoldDB" id="A0A1G8XRC3"/>
<sequence length="201" mass="22473">MRNAGPGGFVLRQAADTETARKSKRRAGYTGEVPGLGTVETWWENGERDGPYTNFIRHVVAGPGLPHAAFEGVQFGRMPLPARVRLQVAGQPGSVGRRRSGVTREGRALRIQAAGRSYRYRQGIRTVEHQLVRDGGAVVRVRRDRWRGSQQVEFSTSGPVDALDLTMALLLNGVYTRHMSQFGRWLTLPPRFLNRWLGYFG</sequence>
<name>A0A1G8XRC3_9ACTN</name>
<proteinExistence type="predicted"/>
<dbReference type="EMBL" id="FNFF01000003">
    <property type="protein sequence ID" value="SDJ93007.1"/>
    <property type="molecule type" value="Genomic_DNA"/>
</dbReference>
<evidence type="ECO:0000313" key="2">
    <source>
        <dbReference type="EMBL" id="SDJ93007.1"/>
    </source>
</evidence>
<keyword evidence="3" id="KW-1185">Reference proteome</keyword>
<dbReference type="PROSITE" id="PS50096">
    <property type="entry name" value="IQ"/>
    <property type="match status" value="1"/>
</dbReference>
<organism evidence="2 3">
    <name type="scientific">Streptomyces indicus</name>
    <dbReference type="NCBI Taxonomy" id="417292"/>
    <lineage>
        <taxon>Bacteria</taxon>
        <taxon>Bacillati</taxon>
        <taxon>Actinomycetota</taxon>
        <taxon>Actinomycetes</taxon>
        <taxon>Kitasatosporales</taxon>
        <taxon>Streptomycetaceae</taxon>
        <taxon>Streptomyces</taxon>
    </lineage>
</organism>